<keyword evidence="2 3" id="KW-0040">ANK repeat</keyword>
<accession>A0A7S1ALN7</accession>
<dbReference type="AlphaFoldDB" id="A0A7S1ALN7"/>
<organism evidence="4">
    <name type="scientific">Noctiluca scintillans</name>
    <name type="common">Sea sparkle</name>
    <name type="synonym">Red tide dinoflagellate</name>
    <dbReference type="NCBI Taxonomy" id="2966"/>
    <lineage>
        <taxon>Eukaryota</taxon>
        <taxon>Sar</taxon>
        <taxon>Alveolata</taxon>
        <taxon>Dinophyceae</taxon>
        <taxon>Noctilucales</taxon>
        <taxon>Noctilucaceae</taxon>
        <taxon>Noctiluca</taxon>
    </lineage>
</organism>
<dbReference type="SMART" id="SM00248">
    <property type="entry name" value="ANK"/>
    <property type="match status" value="6"/>
</dbReference>
<proteinExistence type="predicted"/>
<evidence type="ECO:0000313" key="4">
    <source>
        <dbReference type="EMBL" id="CAD8858445.1"/>
    </source>
</evidence>
<feature type="repeat" description="ANK" evidence="3">
    <location>
        <begin position="227"/>
        <end position="251"/>
    </location>
</feature>
<dbReference type="SUPFAM" id="SSF48403">
    <property type="entry name" value="Ankyrin repeat"/>
    <property type="match status" value="1"/>
</dbReference>
<evidence type="ECO:0000256" key="3">
    <source>
        <dbReference type="PROSITE-ProRule" id="PRU00023"/>
    </source>
</evidence>
<dbReference type="PROSITE" id="PS50297">
    <property type="entry name" value="ANK_REP_REGION"/>
    <property type="match status" value="3"/>
</dbReference>
<protein>
    <submittedName>
        <fullName evidence="4">Uncharacterized protein</fullName>
    </submittedName>
</protein>
<dbReference type="PROSITE" id="PS50088">
    <property type="entry name" value="ANK_REPEAT"/>
    <property type="match status" value="3"/>
</dbReference>
<sequence>MRRLFGQAPGIEADLMTPLTLLYPMVPGVQELPGQSIFAEICRAVLRHPVGDPSPPHPQIDVSHVDIGSALHWAISERLRDASLAMLACNHFTAVNEKTRDGSTVLHLACAEGLADVAEALIVCPDFLAVSHVDRDGFTALHAAAYCGHVRCAQLLLVSPRFSTAVGVVGVFDCLRPVGHWATKAAAQYDMNTALHMAAAAGHAEICGEILDRAPLDCSAADHKNRMGSTALHMAARGGHVATVRSILRSGGFSAVNAVDARGYTALHWAAQHGDSQMCEELLQREDFTEISRKDLKGRTSMEIAKEFGNLQNQRVILACLGVSGLGQV</sequence>
<gene>
    <name evidence="4" type="ORF">NSCI0253_LOCUS32799</name>
</gene>
<dbReference type="InterPro" id="IPR050889">
    <property type="entry name" value="Dendritic_Spine_Reg/Scaffold"/>
</dbReference>
<feature type="repeat" description="ANK" evidence="3">
    <location>
        <begin position="262"/>
        <end position="285"/>
    </location>
</feature>
<dbReference type="Gene3D" id="1.25.40.20">
    <property type="entry name" value="Ankyrin repeat-containing domain"/>
    <property type="match status" value="2"/>
</dbReference>
<dbReference type="PANTHER" id="PTHR24166:SF48">
    <property type="entry name" value="PROTEIN VAPYRIN"/>
    <property type="match status" value="1"/>
</dbReference>
<keyword evidence="1" id="KW-0677">Repeat</keyword>
<dbReference type="PANTHER" id="PTHR24166">
    <property type="entry name" value="ROLLING PEBBLES, ISOFORM B"/>
    <property type="match status" value="1"/>
</dbReference>
<evidence type="ECO:0000256" key="1">
    <source>
        <dbReference type="ARBA" id="ARBA00022737"/>
    </source>
</evidence>
<name>A0A7S1ALN7_NOCSC</name>
<reference evidence="4" key="1">
    <citation type="submission" date="2021-01" db="EMBL/GenBank/DDBJ databases">
        <authorList>
            <person name="Corre E."/>
            <person name="Pelletier E."/>
            <person name="Niang G."/>
            <person name="Scheremetjew M."/>
            <person name="Finn R."/>
            <person name="Kale V."/>
            <person name="Holt S."/>
            <person name="Cochrane G."/>
            <person name="Meng A."/>
            <person name="Brown T."/>
            <person name="Cohen L."/>
        </authorList>
    </citation>
    <scope>NUCLEOTIDE SEQUENCE</scope>
</reference>
<dbReference type="InterPro" id="IPR002110">
    <property type="entry name" value="Ankyrin_rpt"/>
</dbReference>
<evidence type="ECO:0000256" key="2">
    <source>
        <dbReference type="ARBA" id="ARBA00023043"/>
    </source>
</evidence>
<dbReference type="EMBL" id="HBFQ01046106">
    <property type="protein sequence ID" value="CAD8858445.1"/>
    <property type="molecule type" value="Transcribed_RNA"/>
</dbReference>
<dbReference type="InterPro" id="IPR036770">
    <property type="entry name" value="Ankyrin_rpt-contain_sf"/>
</dbReference>
<dbReference type="Pfam" id="PF12796">
    <property type="entry name" value="Ank_2"/>
    <property type="match status" value="3"/>
</dbReference>
<feature type="repeat" description="ANK" evidence="3">
    <location>
        <begin position="136"/>
        <end position="157"/>
    </location>
</feature>